<dbReference type="Proteomes" id="UP001152561">
    <property type="component" value="Unassembled WGS sequence"/>
</dbReference>
<feature type="region of interest" description="Disordered" evidence="1">
    <location>
        <begin position="202"/>
        <end position="226"/>
    </location>
</feature>
<organism evidence="2 3">
    <name type="scientific">Anisodus acutangulus</name>
    <dbReference type="NCBI Taxonomy" id="402998"/>
    <lineage>
        <taxon>Eukaryota</taxon>
        <taxon>Viridiplantae</taxon>
        <taxon>Streptophyta</taxon>
        <taxon>Embryophyta</taxon>
        <taxon>Tracheophyta</taxon>
        <taxon>Spermatophyta</taxon>
        <taxon>Magnoliopsida</taxon>
        <taxon>eudicotyledons</taxon>
        <taxon>Gunneridae</taxon>
        <taxon>Pentapetalae</taxon>
        <taxon>asterids</taxon>
        <taxon>lamiids</taxon>
        <taxon>Solanales</taxon>
        <taxon>Solanaceae</taxon>
        <taxon>Solanoideae</taxon>
        <taxon>Hyoscyameae</taxon>
        <taxon>Anisodus</taxon>
    </lineage>
</organism>
<sequence length="386" mass="42996">MYFSGRETPYPSLEIMYKKQNSCAKILTLKVHPPVIGAFLLVRMLLETSLHLPEWLTTKTKDIMDNFSGKVMTAEVPLLRSSSHQNVVIASSASRDESFSSWRVPPSGFGEGKSSHSSKSKATLNNPPQKVKATSKSNFDGKDTQVEIKVRYPSLTLKAAATSSEAINISHKSKGPSRSSDKGVEESPSVVSLCMDKTKASVSPNEVGITSATSSSNESNISQEQHWKRLKKKPKDLDDQNNEFVYLDSISIDTAIFGDGAAGSTMPLTKYAQQKHGDYDVVRSSTSQKMNRDSHQELLSAAQRLHTATEEKIKRNKRLGELQIILAKTEKELEVLTTKKKKTTSFIDEHQKKLFRNQESITATEDEIHTIEETSPLSEDWFKPFP</sequence>
<proteinExistence type="predicted"/>
<evidence type="ECO:0000256" key="1">
    <source>
        <dbReference type="SAM" id="MobiDB-lite"/>
    </source>
</evidence>
<feature type="compositionally biased region" description="Polar residues" evidence="1">
    <location>
        <begin position="122"/>
        <end position="138"/>
    </location>
</feature>
<feature type="region of interest" description="Disordered" evidence="1">
    <location>
        <begin position="166"/>
        <end position="189"/>
    </location>
</feature>
<name>A0A9Q1LFR2_9SOLA</name>
<feature type="compositionally biased region" description="Low complexity" evidence="1">
    <location>
        <begin position="209"/>
        <end position="224"/>
    </location>
</feature>
<protein>
    <submittedName>
        <fullName evidence="2">Uncharacterized protein</fullName>
    </submittedName>
</protein>
<comment type="caution">
    <text evidence="2">The sequence shown here is derived from an EMBL/GenBank/DDBJ whole genome shotgun (WGS) entry which is preliminary data.</text>
</comment>
<feature type="region of interest" description="Disordered" evidence="1">
    <location>
        <begin position="98"/>
        <end position="138"/>
    </location>
</feature>
<dbReference type="PANTHER" id="PTHR36607">
    <property type="entry name" value="1,2-DIHYDROXY-3-KETO-5-METHYLTHIOPENTENE DIOXYGENASE 4"/>
    <property type="match status" value="1"/>
</dbReference>
<dbReference type="AlphaFoldDB" id="A0A9Q1LFR2"/>
<gene>
    <name evidence="2" type="ORF">K7X08_016711</name>
</gene>
<dbReference type="EMBL" id="JAJAGQ010000019">
    <property type="protein sequence ID" value="KAJ8534983.1"/>
    <property type="molecule type" value="Genomic_DNA"/>
</dbReference>
<evidence type="ECO:0000313" key="3">
    <source>
        <dbReference type="Proteomes" id="UP001152561"/>
    </source>
</evidence>
<accession>A0A9Q1LFR2</accession>
<keyword evidence="3" id="KW-1185">Reference proteome</keyword>
<reference evidence="3" key="1">
    <citation type="journal article" date="2023" name="Proc. Natl. Acad. Sci. U.S.A.">
        <title>Genomic and structural basis for evolution of tropane alkaloid biosynthesis.</title>
        <authorList>
            <person name="Wanga Y.-J."/>
            <person name="Taina T."/>
            <person name="Yua J.-Y."/>
            <person name="Lia J."/>
            <person name="Xua B."/>
            <person name="Chenc J."/>
            <person name="D'Auriad J.C."/>
            <person name="Huanga J.-P."/>
            <person name="Huanga S.-X."/>
        </authorList>
    </citation>
    <scope>NUCLEOTIDE SEQUENCE [LARGE SCALE GENOMIC DNA]</scope>
    <source>
        <strain evidence="3">cv. KIB-2019</strain>
    </source>
</reference>
<evidence type="ECO:0000313" key="2">
    <source>
        <dbReference type="EMBL" id="KAJ8534983.1"/>
    </source>
</evidence>
<dbReference type="PANTHER" id="PTHR36607:SF24">
    <property type="entry name" value="AMINOTRANSFERASE-LIKE PLANT MOBILE DOMAIN-CONTAINING PROTEIN"/>
    <property type="match status" value="1"/>
</dbReference>
<dbReference type="OrthoDB" id="1298695at2759"/>